<dbReference type="SUPFAM" id="SSF63817">
    <property type="entry name" value="Sortase"/>
    <property type="match status" value="1"/>
</dbReference>
<sequence>MIEERFKFKKLVGVILVTVGVVGVSYLGWTFFVWSRTLPTFPQENVLKDAPSFYADKGGGFGEMLSDNKEDGVGETGETLPGESTALLPIDRVLGAQDNDADYDTGSVRLTIPRLNIDNAKVALDVNGDDERIYDGVLTQAVAHLKKSAYPGQVGNVFLFGHSMLPLLTTNNYESIFTNLPKVKTGDVVRVTQNNTVYTYQISQTGVVEPSDVFIMNQPQTKRMITLMTCIPPGFSSNRYITVGELINVEELN</sequence>
<protein>
    <submittedName>
        <fullName evidence="3">Class E sortase</fullName>
    </submittedName>
</protein>
<dbReference type="AlphaFoldDB" id="A0A955RRT2"/>
<evidence type="ECO:0000313" key="4">
    <source>
        <dbReference type="Proteomes" id="UP000751518"/>
    </source>
</evidence>
<dbReference type="EMBL" id="JAGQKZ010000008">
    <property type="protein sequence ID" value="MCA9391870.1"/>
    <property type="molecule type" value="Genomic_DNA"/>
</dbReference>
<keyword evidence="2" id="KW-0812">Transmembrane</keyword>
<dbReference type="InterPro" id="IPR023365">
    <property type="entry name" value="Sortase_dom-sf"/>
</dbReference>
<dbReference type="InterPro" id="IPR042003">
    <property type="entry name" value="Sortase_E"/>
</dbReference>
<reference evidence="3" key="2">
    <citation type="journal article" date="2021" name="Microbiome">
        <title>Successional dynamics and alternative stable states in a saline activated sludge microbial community over 9 years.</title>
        <authorList>
            <person name="Wang Y."/>
            <person name="Ye J."/>
            <person name="Ju F."/>
            <person name="Liu L."/>
            <person name="Boyd J.A."/>
            <person name="Deng Y."/>
            <person name="Parks D.H."/>
            <person name="Jiang X."/>
            <person name="Yin X."/>
            <person name="Woodcroft B.J."/>
            <person name="Tyson G.W."/>
            <person name="Hugenholtz P."/>
            <person name="Polz M.F."/>
            <person name="Zhang T."/>
        </authorList>
    </citation>
    <scope>NUCLEOTIDE SEQUENCE</scope>
    <source>
        <strain evidence="3">HKST-UBA03</strain>
    </source>
</reference>
<dbReference type="Proteomes" id="UP000751518">
    <property type="component" value="Unassembled WGS sequence"/>
</dbReference>
<proteinExistence type="predicted"/>
<evidence type="ECO:0000256" key="2">
    <source>
        <dbReference type="SAM" id="Phobius"/>
    </source>
</evidence>
<keyword evidence="2" id="KW-0472">Membrane</keyword>
<dbReference type="GO" id="GO:0016787">
    <property type="term" value="F:hydrolase activity"/>
    <property type="evidence" value="ECO:0007669"/>
    <property type="project" value="UniProtKB-KW"/>
</dbReference>
<accession>A0A955RRT2</accession>
<reference evidence="3" key="1">
    <citation type="submission" date="2020-04" db="EMBL/GenBank/DDBJ databases">
        <authorList>
            <person name="Zhang T."/>
        </authorList>
    </citation>
    <scope>NUCLEOTIDE SEQUENCE</scope>
    <source>
        <strain evidence="3">HKST-UBA03</strain>
    </source>
</reference>
<dbReference type="InterPro" id="IPR005754">
    <property type="entry name" value="Sortase"/>
</dbReference>
<dbReference type="CDD" id="cd05830">
    <property type="entry name" value="Sortase_E"/>
    <property type="match status" value="1"/>
</dbReference>
<dbReference type="Gene3D" id="2.40.260.10">
    <property type="entry name" value="Sortase"/>
    <property type="match status" value="1"/>
</dbReference>
<organism evidence="3 4">
    <name type="scientific">candidate division WWE3 bacterium</name>
    <dbReference type="NCBI Taxonomy" id="2053526"/>
    <lineage>
        <taxon>Bacteria</taxon>
        <taxon>Katanobacteria</taxon>
    </lineage>
</organism>
<keyword evidence="1" id="KW-0378">Hydrolase</keyword>
<evidence type="ECO:0000256" key="1">
    <source>
        <dbReference type="ARBA" id="ARBA00022801"/>
    </source>
</evidence>
<keyword evidence="2" id="KW-1133">Transmembrane helix</keyword>
<evidence type="ECO:0000313" key="3">
    <source>
        <dbReference type="EMBL" id="MCA9391870.1"/>
    </source>
</evidence>
<feature type="transmembrane region" description="Helical" evidence="2">
    <location>
        <begin position="12"/>
        <end position="34"/>
    </location>
</feature>
<name>A0A955RRT2_UNCKA</name>
<dbReference type="Pfam" id="PF04203">
    <property type="entry name" value="Sortase"/>
    <property type="match status" value="1"/>
</dbReference>
<comment type="caution">
    <text evidence="3">The sequence shown here is derived from an EMBL/GenBank/DDBJ whole genome shotgun (WGS) entry which is preliminary data.</text>
</comment>
<dbReference type="NCBIfam" id="TIGR01076">
    <property type="entry name" value="sortase_fam"/>
    <property type="match status" value="1"/>
</dbReference>
<gene>
    <name evidence="3" type="ORF">KC614_01530</name>
</gene>